<organism evidence="2">
    <name type="scientific">Ixodes ricinus</name>
    <name type="common">Common tick</name>
    <name type="synonym">Acarus ricinus</name>
    <dbReference type="NCBI Taxonomy" id="34613"/>
    <lineage>
        <taxon>Eukaryota</taxon>
        <taxon>Metazoa</taxon>
        <taxon>Ecdysozoa</taxon>
        <taxon>Arthropoda</taxon>
        <taxon>Chelicerata</taxon>
        <taxon>Arachnida</taxon>
        <taxon>Acari</taxon>
        <taxon>Parasitiformes</taxon>
        <taxon>Ixodida</taxon>
        <taxon>Ixodoidea</taxon>
        <taxon>Ixodidae</taxon>
        <taxon>Ixodinae</taxon>
        <taxon>Ixodes</taxon>
    </lineage>
</organism>
<proteinExistence type="evidence at transcript level"/>
<evidence type="ECO:0000313" key="2">
    <source>
        <dbReference type="EMBL" id="JAA68763.1"/>
    </source>
</evidence>
<feature type="chain" id="PRO_5005517537" evidence="1">
    <location>
        <begin position="20"/>
        <end position="111"/>
    </location>
</feature>
<dbReference type="EMBL" id="GADI01005045">
    <property type="protein sequence ID" value="JAA68763.1"/>
    <property type="molecule type" value="mRNA"/>
</dbReference>
<name>A0A0K8RD44_IXORI</name>
<accession>A0A0K8RD44</accession>
<reference evidence="2" key="1">
    <citation type="submission" date="2012-12" db="EMBL/GenBank/DDBJ databases">
        <title>Identification and characterization of a phenylalanine ammonia-lyase gene family in Isatis indigotica Fort.</title>
        <authorList>
            <person name="Liu Q."/>
            <person name="Chen J."/>
            <person name="Zhou X."/>
            <person name="Di P."/>
            <person name="Xiao Y."/>
            <person name="Xuan H."/>
            <person name="Zhang L."/>
            <person name="Chen W."/>
        </authorList>
    </citation>
    <scope>NUCLEOTIDE SEQUENCE</scope>
    <source>
        <tissue evidence="2">Salivary gland</tissue>
    </source>
</reference>
<keyword evidence="1" id="KW-0732">Signal</keyword>
<sequence>MLLVLFAVVLLLPAFQVEGESYRRNTGGASCYATFFGAADIWCRLEGRNGFQRYYSGCDVRCKDGTTLELPGTVCPPCKTDNENAINKWKEALEKRKEDLLKAWCHCPRCY</sequence>
<feature type="signal peptide" evidence="1">
    <location>
        <begin position="1"/>
        <end position="19"/>
    </location>
</feature>
<evidence type="ECO:0000256" key="1">
    <source>
        <dbReference type="SAM" id="SignalP"/>
    </source>
</evidence>
<protein>
    <submittedName>
        <fullName evidence="2">Putative ixodes 10 kDa peptide protein</fullName>
    </submittedName>
</protein>
<dbReference type="AlphaFoldDB" id="A0A0K8RD44"/>